<evidence type="ECO:0000313" key="6">
    <source>
        <dbReference type="Proteomes" id="UP000651452"/>
    </source>
</evidence>
<feature type="domain" description="Carboxylesterase type B" evidence="4">
    <location>
        <begin position="272"/>
        <end position="461"/>
    </location>
</feature>
<dbReference type="InterPro" id="IPR002018">
    <property type="entry name" value="CarbesteraseB"/>
</dbReference>
<feature type="domain" description="Carboxylesterase type B" evidence="4">
    <location>
        <begin position="33"/>
        <end position="255"/>
    </location>
</feature>
<dbReference type="SUPFAM" id="SSF53474">
    <property type="entry name" value="alpha/beta-Hydrolases"/>
    <property type="match status" value="1"/>
</dbReference>
<dbReference type="EMBL" id="RZGK01000017">
    <property type="protein sequence ID" value="KAF9693039.1"/>
    <property type="molecule type" value="Genomic_DNA"/>
</dbReference>
<keyword evidence="6" id="KW-1185">Reference proteome</keyword>
<comment type="similarity">
    <text evidence="1 3">Belongs to the type-B carboxylesterase/lipase family.</text>
</comment>
<dbReference type="Proteomes" id="UP000651452">
    <property type="component" value="Unassembled WGS sequence"/>
</dbReference>
<keyword evidence="2 3" id="KW-0378">Hydrolase</keyword>
<dbReference type="EC" id="3.1.1.-" evidence="3"/>
<dbReference type="AlphaFoldDB" id="A0A8H7ME96"/>
<dbReference type="GO" id="GO:0052689">
    <property type="term" value="F:carboxylic ester hydrolase activity"/>
    <property type="evidence" value="ECO:0007669"/>
    <property type="project" value="TreeGrafter"/>
</dbReference>
<dbReference type="PANTHER" id="PTHR43918:SF4">
    <property type="entry name" value="CARBOXYLIC ESTER HYDROLASE"/>
    <property type="match status" value="1"/>
</dbReference>
<reference evidence="5" key="2">
    <citation type="submission" date="2020-09" db="EMBL/GenBank/DDBJ databases">
        <title>Reference genome assembly for Australian Ascochyta lentis isolate Al4.</title>
        <authorList>
            <person name="Lee R.C."/>
            <person name="Farfan-Caceres L.M."/>
            <person name="Debler J.W."/>
            <person name="Williams A.H."/>
            <person name="Henares B.M."/>
        </authorList>
    </citation>
    <scope>NUCLEOTIDE SEQUENCE</scope>
    <source>
        <strain evidence="5">Al4</strain>
    </source>
</reference>
<evidence type="ECO:0000313" key="5">
    <source>
        <dbReference type="EMBL" id="KAF9693039.1"/>
    </source>
</evidence>
<dbReference type="InterPro" id="IPR029058">
    <property type="entry name" value="AB_hydrolase_fold"/>
</dbReference>
<evidence type="ECO:0000256" key="2">
    <source>
        <dbReference type="ARBA" id="ARBA00022801"/>
    </source>
</evidence>
<dbReference type="InterPro" id="IPR019826">
    <property type="entry name" value="Carboxylesterase_B_AS"/>
</dbReference>
<feature type="chain" id="PRO_5034657659" description="Carboxylic ester hydrolase" evidence="3">
    <location>
        <begin position="19"/>
        <end position="503"/>
    </location>
</feature>
<dbReference type="PROSITE" id="PS00941">
    <property type="entry name" value="CARBOXYLESTERASE_B_2"/>
    <property type="match status" value="1"/>
</dbReference>
<gene>
    <name evidence="5" type="ORF">EKO04_008965</name>
</gene>
<dbReference type="PANTHER" id="PTHR43918">
    <property type="entry name" value="ACETYLCHOLINESTERASE"/>
    <property type="match status" value="1"/>
</dbReference>
<dbReference type="Pfam" id="PF00135">
    <property type="entry name" value="COesterase"/>
    <property type="match status" value="2"/>
</dbReference>
<evidence type="ECO:0000256" key="1">
    <source>
        <dbReference type="ARBA" id="ARBA00005964"/>
    </source>
</evidence>
<protein>
    <recommendedName>
        <fullName evidence="3">Carboxylic ester hydrolase</fullName>
        <ecNumber evidence="3">3.1.1.-</ecNumber>
    </recommendedName>
</protein>
<reference evidence="5" key="1">
    <citation type="submission" date="2018-12" db="EMBL/GenBank/DDBJ databases">
        <authorList>
            <person name="Syme R.A."/>
            <person name="Farfan-Caceres L."/>
            <person name="Lichtenzveig J."/>
        </authorList>
    </citation>
    <scope>NUCLEOTIDE SEQUENCE</scope>
    <source>
        <strain evidence="5">Al4</strain>
    </source>
</reference>
<dbReference type="OrthoDB" id="408631at2759"/>
<evidence type="ECO:0000259" key="4">
    <source>
        <dbReference type="Pfam" id="PF00135"/>
    </source>
</evidence>
<feature type="signal peptide" evidence="3">
    <location>
        <begin position="1"/>
        <end position="18"/>
    </location>
</feature>
<dbReference type="InterPro" id="IPR019819">
    <property type="entry name" value="Carboxylesterase_B_CS"/>
</dbReference>
<evidence type="ECO:0000256" key="3">
    <source>
        <dbReference type="RuleBase" id="RU361235"/>
    </source>
</evidence>
<name>A0A8H7ME96_9PLEO</name>
<dbReference type="PROSITE" id="PS00122">
    <property type="entry name" value="CARBOXYLESTERASE_B_1"/>
    <property type="match status" value="1"/>
</dbReference>
<proteinExistence type="inferred from homology"/>
<dbReference type="InterPro" id="IPR050654">
    <property type="entry name" value="AChE-related_enzymes"/>
</dbReference>
<comment type="caution">
    <text evidence="5">The sequence shown here is derived from an EMBL/GenBank/DDBJ whole genome shotgun (WGS) entry which is preliminary data.</text>
</comment>
<keyword evidence="3" id="KW-0732">Signal</keyword>
<accession>A0A8H7ME96</accession>
<sequence>MRVSLMFLGLASASIIAALPHPFVEDPVTTIDPQVTLNNGTVTVHHIESYKQDDFLGIPFAEPPIGPLRFSLPRPVKNVWERPFTAQSYPHKCAGYGAEQIGDFKVSEDCLYLNVVKPTGYDERKLPVAVWTHGGAFLQGGTIEKLYNMSYMIQNSVELNKPFLGVTLQYRLNAFGFVNIKEVKEAGVTNLGIRDQRVTLQWVKENIAAFGGDDSKITIFGESAGAASVGIHLTAFGGRDDQLFSAAIMESGAPLLLGNRYNAAAEQAKFDKLLEAGAFVKVPIITGTNSDEGAFTAIGVNINTDAEFRKRAAAYGSSATVPFFELLYPNIPGAVIPAIWSTPPAGRGTQIKRWAALSGDFTFIAPRQLTCQTWSRHSVTAYCYRFNGLVGNPPRCTHFVEVPYVSYNLERMAFTGGAAAVPVEYRHTAKMMSNMWVSFFTTHDPNGHGIPGSVDWPRYDDGVGGYGQNFVFEVEKASAVEDDTWRAAGIDYLTSVFKTEYAK</sequence>
<organism evidence="5 6">
    <name type="scientific">Ascochyta lentis</name>
    <dbReference type="NCBI Taxonomy" id="205686"/>
    <lineage>
        <taxon>Eukaryota</taxon>
        <taxon>Fungi</taxon>
        <taxon>Dikarya</taxon>
        <taxon>Ascomycota</taxon>
        <taxon>Pezizomycotina</taxon>
        <taxon>Dothideomycetes</taxon>
        <taxon>Pleosporomycetidae</taxon>
        <taxon>Pleosporales</taxon>
        <taxon>Pleosporineae</taxon>
        <taxon>Didymellaceae</taxon>
        <taxon>Ascochyta</taxon>
    </lineage>
</organism>
<dbReference type="Gene3D" id="3.40.50.1820">
    <property type="entry name" value="alpha/beta hydrolase"/>
    <property type="match status" value="2"/>
</dbReference>